<gene>
    <name evidence="1" type="ORF">CARN2_3560</name>
</gene>
<accession>E6PT27</accession>
<proteinExistence type="predicted"/>
<organism evidence="1">
    <name type="scientific">mine drainage metagenome</name>
    <dbReference type="NCBI Taxonomy" id="410659"/>
    <lineage>
        <taxon>unclassified sequences</taxon>
        <taxon>metagenomes</taxon>
        <taxon>ecological metagenomes</taxon>
    </lineage>
</organism>
<sequence length="74" mass="8507">MKEFWMLIQGDRIHNAARRNSVDMMEAPQASKVRDPCASRNRCEAGPSASRCMTMCQMSDLCLIKDMILRMRPD</sequence>
<reference evidence="1" key="1">
    <citation type="submission" date="2009-10" db="EMBL/GenBank/DDBJ databases">
        <title>Diversity of trophic interactions inside an arsenic-rich microbial ecosystem.</title>
        <authorList>
            <person name="Bertin P.N."/>
            <person name="Heinrich-Salmeron A."/>
            <person name="Pelletier E."/>
            <person name="Goulhen-Chollet F."/>
            <person name="Arsene-Ploetze F."/>
            <person name="Gallien S."/>
            <person name="Calteau A."/>
            <person name="Vallenet D."/>
            <person name="Casiot C."/>
            <person name="Chane-Woon-Ming B."/>
            <person name="Giloteaux L."/>
            <person name="Barakat M."/>
            <person name="Bonnefoy V."/>
            <person name="Bruneel O."/>
            <person name="Chandler M."/>
            <person name="Cleiss J."/>
            <person name="Duran R."/>
            <person name="Elbaz-Poulichet F."/>
            <person name="Fonknechten N."/>
            <person name="Lauga B."/>
            <person name="Mornico D."/>
            <person name="Ortet P."/>
            <person name="Schaeffer C."/>
            <person name="Siguier P."/>
            <person name="Alexander Thil Smith A."/>
            <person name="Van Dorsselaer A."/>
            <person name="Weissenbach J."/>
            <person name="Medigue C."/>
            <person name="Le Paslier D."/>
        </authorList>
    </citation>
    <scope>NUCLEOTIDE SEQUENCE</scope>
</reference>
<name>E6PT27_9ZZZZ</name>
<dbReference type="EMBL" id="CABM01000048">
    <property type="protein sequence ID" value="CBH98084.1"/>
    <property type="molecule type" value="Genomic_DNA"/>
</dbReference>
<protein>
    <submittedName>
        <fullName evidence="1">Uncharacterized protein</fullName>
    </submittedName>
</protein>
<comment type="caution">
    <text evidence="1">The sequence shown here is derived from an EMBL/GenBank/DDBJ whole genome shotgun (WGS) entry which is preliminary data.</text>
</comment>
<evidence type="ECO:0000313" key="1">
    <source>
        <dbReference type="EMBL" id="CBH98084.1"/>
    </source>
</evidence>
<dbReference type="AlphaFoldDB" id="E6PT27"/>